<dbReference type="KEGG" id="cput:CONPUDRAFT_102002"/>
<protein>
    <submittedName>
        <fullName evidence="7">FAD/NAD(P)-binding domain-containing protein</fullName>
    </submittedName>
</protein>
<keyword evidence="5" id="KW-0503">Monooxygenase</keyword>
<dbReference type="PRINTS" id="PR00420">
    <property type="entry name" value="RNGMNOXGNASE"/>
</dbReference>
<name>A0A5M3MVU8_CONPW</name>
<dbReference type="SUPFAM" id="SSF51905">
    <property type="entry name" value="FAD/NAD(P)-binding domain"/>
    <property type="match status" value="1"/>
</dbReference>
<dbReference type="RefSeq" id="XP_007767089.1">
    <property type="nucleotide sequence ID" value="XM_007768899.1"/>
</dbReference>
<keyword evidence="8" id="KW-1185">Reference proteome</keyword>
<dbReference type="AlphaFoldDB" id="A0A5M3MVU8"/>
<gene>
    <name evidence="7" type="ORF">CONPUDRAFT_102002</name>
</gene>
<dbReference type="InterPro" id="IPR002938">
    <property type="entry name" value="FAD-bd"/>
</dbReference>
<evidence type="ECO:0000259" key="6">
    <source>
        <dbReference type="Pfam" id="PF01494"/>
    </source>
</evidence>
<dbReference type="Gene3D" id="3.50.50.60">
    <property type="entry name" value="FAD/NAD(P)-binding domain"/>
    <property type="match status" value="1"/>
</dbReference>
<keyword evidence="2" id="KW-0285">Flavoprotein</keyword>
<evidence type="ECO:0000256" key="2">
    <source>
        <dbReference type="ARBA" id="ARBA00022630"/>
    </source>
</evidence>
<sequence>MDTTKTKVIVVGAGMAGPVLATFLKLKGYNPILYERSPEFSNAGLAHAMQANGLRVLNLIPGLFERVQNAGRPLKKMIQIDATGAGDNVLGEIDFAELQKDAGFATIGIKRAVLHDLLLTVAKEHGIEVRWGHQAVSFEQEEDKVHVGFANGFKDTASFVVGCDGLHSNTRTSLFGYEKADFLGVVQTGGLTPSKFAFEKDAMLDMYHEGKHMVSYSYNDHMNAWAITSCEEEHKEDWRAQDDHIANAVKDPNSRLSQWGPASKANDLVTNAQKIIKYGLYDRPELKTWYKGRIVLLGDAAHPTSPHLGQGANQSFEDVYHLVRVLYKFNPDAGQPSTETLSKAFAEYEGVRLHRTTQMVQGARERGESRVLEDPEAIRARNKALRESLSDEGFKQRLVDVVSGPFSGESELGPLGL</sequence>
<dbReference type="OMA" id="TRLSMFW"/>
<reference evidence="8" key="1">
    <citation type="journal article" date="2012" name="Science">
        <title>The Paleozoic origin of enzymatic lignin decomposition reconstructed from 31 fungal genomes.</title>
        <authorList>
            <person name="Floudas D."/>
            <person name="Binder M."/>
            <person name="Riley R."/>
            <person name="Barry K."/>
            <person name="Blanchette R.A."/>
            <person name="Henrissat B."/>
            <person name="Martinez A.T."/>
            <person name="Otillar R."/>
            <person name="Spatafora J.W."/>
            <person name="Yadav J.S."/>
            <person name="Aerts A."/>
            <person name="Benoit I."/>
            <person name="Boyd A."/>
            <person name="Carlson A."/>
            <person name="Copeland A."/>
            <person name="Coutinho P.M."/>
            <person name="de Vries R.P."/>
            <person name="Ferreira P."/>
            <person name="Findley K."/>
            <person name="Foster B."/>
            <person name="Gaskell J."/>
            <person name="Glotzer D."/>
            <person name="Gorecki P."/>
            <person name="Heitman J."/>
            <person name="Hesse C."/>
            <person name="Hori C."/>
            <person name="Igarashi K."/>
            <person name="Jurgens J.A."/>
            <person name="Kallen N."/>
            <person name="Kersten P."/>
            <person name="Kohler A."/>
            <person name="Kuees U."/>
            <person name="Kumar T.K.A."/>
            <person name="Kuo A."/>
            <person name="LaButti K."/>
            <person name="Larrondo L.F."/>
            <person name="Lindquist E."/>
            <person name="Ling A."/>
            <person name="Lombard V."/>
            <person name="Lucas S."/>
            <person name="Lundell T."/>
            <person name="Martin R."/>
            <person name="McLaughlin D.J."/>
            <person name="Morgenstern I."/>
            <person name="Morin E."/>
            <person name="Murat C."/>
            <person name="Nagy L.G."/>
            <person name="Nolan M."/>
            <person name="Ohm R.A."/>
            <person name="Patyshakuliyeva A."/>
            <person name="Rokas A."/>
            <person name="Ruiz-Duenas F.J."/>
            <person name="Sabat G."/>
            <person name="Salamov A."/>
            <person name="Samejima M."/>
            <person name="Schmutz J."/>
            <person name="Slot J.C."/>
            <person name="St John F."/>
            <person name="Stenlid J."/>
            <person name="Sun H."/>
            <person name="Sun S."/>
            <person name="Syed K."/>
            <person name="Tsang A."/>
            <person name="Wiebenga A."/>
            <person name="Young D."/>
            <person name="Pisabarro A."/>
            <person name="Eastwood D.C."/>
            <person name="Martin F."/>
            <person name="Cullen D."/>
            <person name="Grigoriev I.V."/>
            <person name="Hibbett D.S."/>
        </authorList>
    </citation>
    <scope>NUCLEOTIDE SEQUENCE [LARGE SCALE GENOMIC DNA]</scope>
    <source>
        <strain evidence="8">RWD-64-598 SS2</strain>
    </source>
</reference>
<feature type="domain" description="FAD-binding" evidence="6">
    <location>
        <begin position="5"/>
        <end position="331"/>
    </location>
</feature>
<dbReference type="InterPro" id="IPR050493">
    <property type="entry name" value="FAD-dep_Monooxygenase_BioMet"/>
</dbReference>
<dbReference type="PANTHER" id="PTHR13789:SF309">
    <property type="entry name" value="PUTATIVE (AFU_ORTHOLOGUE AFUA_6G14510)-RELATED"/>
    <property type="match status" value="1"/>
</dbReference>
<evidence type="ECO:0000256" key="1">
    <source>
        <dbReference type="ARBA" id="ARBA00007992"/>
    </source>
</evidence>
<accession>A0A5M3MVU8</accession>
<evidence type="ECO:0000256" key="3">
    <source>
        <dbReference type="ARBA" id="ARBA00022827"/>
    </source>
</evidence>
<dbReference type="GO" id="GO:0004497">
    <property type="term" value="F:monooxygenase activity"/>
    <property type="evidence" value="ECO:0007669"/>
    <property type="project" value="UniProtKB-KW"/>
</dbReference>
<evidence type="ECO:0000256" key="4">
    <source>
        <dbReference type="ARBA" id="ARBA00023002"/>
    </source>
</evidence>
<evidence type="ECO:0000313" key="7">
    <source>
        <dbReference type="EMBL" id="EIW83288.1"/>
    </source>
</evidence>
<dbReference type="Proteomes" id="UP000053558">
    <property type="component" value="Unassembled WGS sequence"/>
</dbReference>
<dbReference type="OrthoDB" id="47494at2759"/>
<comment type="caution">
    <text evidence="7">The sequence shown here is derived from an EMBL/GenBank/DDBJ whole genome shotgun (WGS) entry which is preliminary data.</text>
</comment>
<keyword evidence="3" id="KW-0274">FAD</keyword>
<dbReference type="Pfam" id="PF01494">
    <property type="entry name" value="FAD_binding_3"/>
    <property type="match status" value="1"/>
</dbReference>
<dbReference type="GO" id="GO:0071949">
    <property type="term" value="F:FAD binding"/>
    <property type="evidence" value="ECO:0007669"/>
    <property type="project" value="InterPro"/>
</dbReference>
<dbReference type="PANTHER" id="PTHR13789">
    <property type="entry name" value="MONOOXYGENASE"/>
    <property type="match status" value="1"/>
</dbReference>
<dbReference type="GeneID" id="19198333"/>
<comment type="similarity">
    <text evidence="1">Belongs to the paxM FAD-dependent monooxygenase family.</text>
</comment>
<evidence type="ECO:0000256" key="5">
    <source>
        <dbReference type="ARBA" id="ARBA00023033"/>
    </source>
</evidence>
<dbReference type="InterPro" id="IPR036188">
    <property type="entry name" value="FAD/NAD-bd_sf"/>
</dbReference>
<proteinExistence type="inferred from homology"/>
<keyword evidence="4" id="KW-0560">Oxidoreductase</keyword>
<dbReference type="EMBL" id="JH711576">
    <property type="protein sequence ID" value="EIW83288.1"/>
    <property type="molecule type" value="Genomic_DNA"/>
</dbReference>
<organism evidence="7 8">
    <name type="scientific">Coniophora puteana (strain RWD-64-598)</name>
    <name type="common">Brown rot fungus</name>
    <dbReference type="NCBI Taxonomy" id="741705"/>
    <lineage>
        <taxon>Eukaryota</taxon>
        <taxon>Fungi</taxon>
        <taxon>Dikarya</taxon>
        <taxon>Basidiomycota</taxon>
        <taxon>Agaricomycotina</taxon>
        <taxon>Agaricomycetes</taxon>
        <taxon>Agaricomycetidae</taxon>
        <taxon>Boletales</taxon>
        <taxon>Coniophorineae</taxon>
        <taxon>Coniophoraceae</taxon>
        <taxon>Coniophora</taxon>
    </lineage>
</organism>
<evidence type="ECO:0000313" key="8">
    <source>
        <dbReference type="Proteomes" id="UP000053558"/>
    </source>
</evidence>